<dbReference type="InParanoid" id="K3XTQ1"/>
<sequence>MAFLFYFHITSLISKADGETSIHSFCSNTNVKLLCVQ</sequence>
<protein>
    <submittedName>
        <fullName evidence="1">Uncharacterized protein</fullName>
    </submittedName>
</protein>
<evidence type="ECO:0000313" key="1">
    <source>
        <dbReference type="EnsemblPlants" id="KQL08735"/>
    </source>
</evidence>
<proteinExistence type="predicted"/>
<organism evidence="1 2">
    <name type="scientific">Setaria italica</name>
    <name type="common">Foxtail millet</name>
    <name type="synonym">Panicum italicum</name>
    <dbReference type="NCBI Taxonomy" id="4555"/>
    <lineage>
        <taxon>Eukaryota</taxon>
        <taxon>Viridiplantae</taxon>
        <taxon>Streptophyta</taxon>
        <taxon>Embryophyta</taxon>
        <taxon>Tracheophyta</taxon>
        <taxon>Spermatophyta</taxon>
        <taxon>Magnoliopsida</taxon>
        <taxon>Liliopsida</taxon>
        <taxon>Poales</taxon>
        <taxon>Poaceae</taxon>
        <taxon>PACMAD clade</taxon>
        <taxon>Panicoideae</taxon>
        <taxon>Panicodae</taxon>
        <taxon>Paniceae</taxon>
        <taxon>Cenchrinae</taxon>
        <taxon>Setaria</taxon>
    </lineage>
</organism>
<dbReference type="EnsemblPlants" id="KQL08735">
    <property type="protein sequence ID" value="KQL08735"/>
    <property type="gene ID" value="SETIT_005308mg"/>
</dbReference>
<dbReference type="AlphaFoldDB" id="K3XTQ1"/>
<keyword evidence="2" id="KW-1185">Reference proteome</keyword>
<reference evidence="1" key="2">
    <citation type="submission" date="2018-08" db="UniProtKB">
        <authorList>
            <consortium name="EnsemblPlants"/>
        </authorList>
    </citation>
    <scope>IDENTIFICATION</scope>
    <source>
        <strain evidence="1">Yugu1</strain>
    </source>
</reference>
<evidence type="ECO:0000313" key="2">
    <source>
        <dbReference type="Proteomes" id="UP000004995"/>
    </source>
</evidence>
<dbReference type="HOGENOM" id="CLU_3351985_0_0_1"/>
<name>K3XTQ1_SETIT</name>
<dbReference type="EMBL" id="AGNK02003467">
    <property type="status" value="NOT_ANNOTATED_CDS"/>
    <property type="molecule type" value="Genomic_DNA"/>
</dbReference>
<dbReference type="Proteomes" id="UP000004995">
    <property type="component" value="Unassembled WGS sequence"/>
</dbReference>
<reference evidence="2" key="1">
    <citation type="journal article" date="2012" name="Nat. Biotechnol.">
        <title>Reference genome sequence of the model plant Setaria.</title>
        <authorList>
            <person name="Bennetzen J.L."/>
            <person name="Schmutz J."/>
            <person name="Wang H."/>
            <person name="Percifield R."/>
            <person name="Hawkins J."/>
            <person name="Pontaroli A.C."/>
            <person name="Estep M."/>
            <person name="Feng L."/>
            <person name="Vaughn J.N."/>
            <person name="Grimwood J."/>
            <person name="Jenkins J."/>
            <person name="Barry K."/>
            <person name="Lindquist E."/>
            <person name="Hellsten U."/>
            <person name="Deshpande S."/>
            <person name="Wang X."/>
            <person name="Wu X."/>
            <person name="Mitros T."/>
            <person name="Triplett J."/>
            <person name="Yang X."/>
            <person name="Ye C.Y."/>
            <person name="Mauro-Herrera M."/>
            <person name="Wang L."/>
            <person name="Li P."/>
            <person name="Sharma M."/>
            <person name="Sharma R."/>
            <person name="Ronald P.C."/>
            <person name="Panaud O."/>
            <person name="Kellogg E.A."/>
            <person name="Brutnell T.P."/>
            <person name="Doust A.N."/>
            <person name="Tuskan G.A."/>
            <person name="Rokhsar D."/>
            <person name="Devos K.M."/>
        </authorList>
    </citation>
    <scope>NUCLEOTIDE SEQUENCE [LARGE SCALE GENOMIC DNA]</scope>
    <source>
        <strain evidence="2">cv. Yugu1</strain>
    </source>
</reference>
<dbReference type="Gramene" id="KQL08735">
    <property type="protein sequence ID" value="KQL08735"/>
    <property type="gene ID" value="SETIT_005308mg"/>
</dbReference>
<accession>K3XTQ1</accession>